<evidence type="ECO:0000313" key="1">
    <source>
        <dbReference type="EMBL" id="GAA2260051.1"/>
    </source>
</evidence>
<name>A0ABN3EIZ1_9ACTN</name>
<organism evidence="1 2">
    <name type="scientific">Kitasatospora cystarginea</name>
    <dbReference type="NCBI Taxonomy" id="58350"/>
    <lineage>
        <taxon>Bacteria</taxon>
        <taxon>Bacillati</taxon>
        <taxon>Actinomycetota</taxon>
        <taxon>Actinomycetes</taxon>
        <taxon>Kitasatosporales</taxon>
        <taxon>Streptomycetaceae</taxon>
        <taxon>Kitasatospora</taxon>
    </lineage>
</organism>
<accession>A0ABN3EIZ1</accession>
<keyword evidence="2" id="KW-1185">Reference proteome</keyword>
<gene>
    <name evidence="1" type="ORF">GCM10010430_50130</name>
</gene>
<sequence length="81" mass="8674">MTWHLRLGPDQLAIYQALPDHGRADLAVCLLDCLADPLRASMPYGADDGVMRTIARGHIQAVVLVGEKTGTVTVVQVTYAG</sequence>
<protein>
    <submittedName>
        <fullName evidence="1">Uncharacterized protein</fullName>
    </submittedName>
</protein>
<reference evidence="1 2" key="1">
    <citation type="journal article" date="2019" name="Int. J. Syst. Evol. Microbiol.">
        <title>The Global Catalogue of Microorganisms (GCM) 10K type strain sequencing project: providing services to taxonomists for standard genome sequencing and annotation.</title>
        <authorList>
            <consortium name="The Broad Institute Genomics Platform"/>
            <consortium name="The Broad Institute Genome Sequencing Center for Infectious Disease"/>
            <person name="Wu L."/>
            <person name="Ma J."/>
        </authorList>
    </citation>
    <scope>NUCLEOTIDE SEQUENCE [LARGE SCALE GENOMIC DNA]</scope>
    <source>
        <strain evidence="1 2">JCM 7356</strain>
    </source>
</reference>
<proteinExistence type="predicted"/>
<dbReference type="Proteomes" id="UP001500305">
    <property type="component" value="Unassembled WGS sequence"/>
</dbReference>
<comment type="caution">
    <text evidence="1">The sequence shown here is derived from an EMBL/GenBank/DDBJ whole genome shotgun (WGS) entry which is preliminary data.</text>
</comment>
<dbReference type="EMBL" id="BAAATR010000025">
    <property type="protein sequence ID" value="GAA2260051.1"/>
    <property type="molecule type" value="Genomic_DNA"/>
</dbReference>
<dbReference type="RefSeq" id="WP_344638767.1">
    <property type="nucleotide sequence ID" value="NZ_BAAATR010000025.1"/>
</dbReference>
<evidence type="ECO:0000313" key="2">
    <source>
        <dbReference type="Proteomes" id="UP001500305"/>
    </source>
</evidence>